<evidence type="ECO:0000313" key="4">
    <source>
        <dbReference type="Proteomes" id="UP001642540"/>
    </source>
</evidence>
<dbReference type="Proteomes" id="UP001642540">
    <property type="component" value="Unassembled WGS sequence"/>
</dbReference>
<evidence type="ECO:0000313" key="3">
    <source>
        <dbReference type="EMBL" id="CAL8113686.1"/>
    </source>
</evidence>
<gene>
    <name evidence="3" type="ORF">ODALV1_LOCUS16127</name>
</gene>
<dbReference type="InterPro" id="IPR001314">
    <property type="entry name" value="Peptidase_S1A"/>
</dbReference>
<dbReference type="Pfam" id="PF00089">
    <property type="entry name" value="Trypsin"/>
    <property type="match status" value="1"/>
</dbReference>
<feature type="signal peptide" evidence="1">
    <location>
        <begin position="1"/>
        <end position="19"/>
    </location>
</feature>
<feature type="domain" description="Peptidase S1" evidence="2">
    <location>
        <begin position="104"/>
        <end position="356"/>
    </location>
</feature>
<dbReference type="SUPFAM" id="SSF50494">
    <property type="entry name" value="Trypsin-like serine proteases"/>
    <property type="match status" value="1"/>
</dbReference>
<organism evidence="3 4">
    <name type="scientific">Orchesella dallaii</name>
    <dbReference type="NCBI Taxonomy" id="48710"/>
    <lineage>
        <taxon>Eukaryota</taxon>
        <taxon>Metazoa</taxon>
        <taxon>Ecdysozoa</taxon>
        <taxon>Arthropoda</taxon>
        <taxon>Hexapoda</taxon>
        <taxon>Collembola</taxon>
        <taxon>Entomobryomorpha</taxon>
        <taxon>Entomobryoidea</taxon>
        <taxon>Orchesellidae</taxon>
        <taxon>Orchesellinae</taxon>
        <taxon>Orchesella</taxon>
    </lineage>
</organism>
<name>A0ABP1R3I6_9HEXA</name>
<dbReference type="InterPro" id="IPR051333">
    <property type="entry name" value="CLIP_Serine_Protease"/>
</dbReference>
<evidence type="ECO:0000259" key="2">
    <source>
        <dbReference type="PROSITE" id="PS50240"/>
    </source>
</evidence>
<dbReference type="InterPro" id="IPR018114">
    <property type="entry name" value="TRYPSIN_HIS"/>
</dbReference>
<dbReference type="PROSITE" id="PS00134">
    <property type="entry name" value="TRYPSIN_HIS"/>
    <property type="match status" value="1"/>
</dbReference>
<dbReference type="EMBL" id="CAXLJM020000049">
    <property type="protein sequence ID" value="CAL8113686.1"/>
    <property type="molecule type" value="Genomic_DNA"/>
</dbReference>
<dbReference type="Gene3D" id="2.40.10.10">
    <property type="entry name" value="Trypsin-like serine proteases"/>
    <property type="match status" value="1"/>
</dbReference>
<sequence>MFAKYQILLLISIVSTSSSCILENGLQGDCVNIRKCPYQIGRLRVGAPVTKCDHPTLNVCCPTQKSIAEQKCEKWHQMLFAPTSFDQSRLNSELCAVDTKASLIVGGRDAKPYEYPHAVALGYGTDPKSLKFACGATLISEDYLLTAAHCVTHKRLGKPTYAVIADRILDPAMVNYAPNPYRKVVSIAQHIVHPDYKPPLIYHDIALIRLSSPLDLDRYVLPACISTPIKAPRKNVLLEASGWGITDVTSSSTSNILQAVNITSIDDKTCNQIYGNEPDKNYRYPDGLVKSQICATGEDKDTCRGDSGGGLYTREKLCLFHVVGITSIGSKVCGLGNPAVYTNVASYQDWIESVVWGGRP</sequence>
<dbReference type="InterPro" id="IPR009003">
    <property type="entry name" value="Peptidase_S1_PA"/>
</dbReference>
<evidence type="ECO:0000256" key="1">
    <source>
        <dbReference type="SAM" id="SignalP"/>
    </source>
</evidence>
<protein>
    <recommendedName>
        <fullName evidence="2">Peptidase S1 domain-containing protein</fullName>
    </recommendedName>
</protein>
<keyword evidence="1" id="KW-0732">Signal</keyword>
<dbReference type="PANTHER" id="PTHR24260">
    <property type="match status" value="1"/>
</dbReference>
<dbReference type="PANTHER" id="PTHR24260:SF147">
    <property type="entry name" value="EG:BACR7A4.3 PROTEIN-RELATED"/>
    <property type="match status" value="1"/>
</dbReference>
<proteinExistence type="predicted"/>
<dbReference type="PRINTS" id="PR00722">
    <property type="entry name" value="CHYMOTRYPSIN"/>
</dbReference>
<reference evidence="3 4" key="1">
    <citation type="submission" date="2024-08" db="EMBL/GenBank/DDBJ databases">
        <authorList>
            <person name="Cucini C."/>
            <person name="Frati F."/>
        </authorList>
    </citation>
    <scope>NUCLEOTIDE SEQUENCE [LARGE SCALE GENOMIC DNA]</scope>
</reference>
<feature type="chain" id="PRO_5047084895" description="Peptidase S1 domain-containing protein" evidence="1">
    <location>
        <begin position="20"/>
        <end position="360"/>
    </location>
</feature>
<accession>A0ABP1R3I6</accession>
<dbReference type="PROSITE" id="PS51257">
    <property type="entry name" value="PROKAR_LIPOPROTEIN"/>
    <property type="match status" value="1"/>
</dbReference>
<comment type="caution">
    <text evidence="3">The sequence shown here is derived from an EMBL/GenBank/DDBJ whole genome shotgun (WGS) entry which is preliminary data.</text>
</comment>
<dbReference type="InterPro" id="IPR043504">
    <property type="entry name" value="Peptidase_S1_PA_chymotrypsin"/>
</dbReference>
<dbReference type="InterPro" id="IPR001254">
    <property type="entry name" value="Trypsin_dom"/>
</dbReference>
<dbReference type="PROSITE" id="PS50240">
    <property type="entry name" value="TRYPSIN_DOM"/>
    <property type="match status" value="1"/>
</dbReference>
<dbReference type="CDD" id="cd00190">
    <property type="entry name" value="Tryp_SPc"/>
    <property type="match status" value="1"/>
</dbReference>
<dbReference type="SMART" id="SM00020">
    <property type="entry name" value="Tryp_SPc"/>
    <property type="match status" value="1"/>
</dbReference>
<keyword evidence="4" id="KW-1185">Reference proteome</keyword>